<evidence type="ECO:0000313" key="4">
    <source>
        <dbReference type="EMBL" id="GGQ94927.1"/>
    </source>
</evidence>
<keyword evidence="2" id="KW-0378">Hydrolase</keyword>
<comment type="caution">
    <text evidence="4">The sequence shown here is derived from an EMBL/GenBank/DDBJ whole genome shotgun (WGS) entry which is preliminary data.</text>
</comment>
<keyword evidence="3" id="KW-0732">Signal</keyword>
<dbReference type="PROSITE" id="PS51257">
    <property type="entry name" value="PROKAR_LIPOPROTEIN"/>
    <property type="match status" value="1"/>
</dbReference>
<dbReference type="RefSeq" id="WP_189087795.1">
    <property type="nucleotide sequence ID" value="NZ_BMQL01000001.1"/>
</dbReference>
<accession>A0A918BXF2</accession>
<evidence type="ECO:0000256" key="1">
    <source>
        <dbReference type="ARBA" id="ARBA00022722"/>
    </source>
</evidence>
<evidence type="ECO:0000256" key="2">
    <source>
        <dbReference type="ARBA" id="ARBA00022801"/>
    </source>
</evidence>
<dbReference type="InterPro" id="IPR016191">
    <property type="entry name" value="Ribonuclease/ribotoxin"/>
</dbReference>
<reference evidence="4" key="1">
    <citation type="journal article" date="2014" name="Int. J. Syst. Evol. Microbiol.">
        <title>Complete genome sequence of Corynebacterium casei LMG S-19264T (=DSM 44701T), isolated from a smear-ripened cheese.</title>
        <authorList>
            <consortium name="US DOE Joint Genome Institute (JGI-PGF)"/>
            <person name="Walter F."/>
            <person name="Albersmeier A."/>
            <person name="Kalinowski J."/>
            <person name="Ruckert C."/>
        </authorList>
    </citation>
    <scope>NUCLEOTIDE SEQUENCE</scope>
    <source>
        <strain evidence="4">JCM 31311</strain>
    </source>
</reference>
<dbReference type="Gene3D" id="3.10.450.30">
    <property type="entry name" value="Microbial ribonucleases"/>
    <property type="match status" value="1"/>
</dbReference>
<dbReference type="GO" id="GO:0016787">
    <property type="term" value="F:hydrolase activity"/>
    <property type="evidence" value="ECO:0007669"/>
    <property type="project" value="UniProtKB-KW"/>
</dbReference>
<protein>
    <submittedName>
        <fullName evidence="4">Uncharacterized protein</fullName>
    </submittedName>
</protein>
<organism evidence="4 5">
    <name type="scientific">Deinococcus ruber</name>
    <dbReference type="NCBI Taxonomy" id="1848197"/>
    <lineage>
        <taxon>Bacteria</taxon>
        <taxon>Thermotogati</taxon>
        <taxon>Deinococcota</taxon>
        <taxon>Deinococci</taxon>
        <taxon>Deinococcales</taxon>
        <taxon>Deinococcaceae</taxon>
        <taxon>Deinococcus</taxon>
    </lineage>
</organism>
<sequence length="144" mass="15627">MKRLLLSLLTLGLCACHPGGQSAAQTSVQTTTVQQHATLPQTPTAPTTDAGSGLSFVVLSALPAQAQQTYRLILKGGPFPYQRDGVTFSNREGILPQRSRGTYHEYTVKTPGSSDRGARRIVCAALLECYYTGDHYATFQRIRP</sequence>
<evidence type="ECO:0000256" key="3">
    <source>
        <dbReference type="SAM" id="SignalP"/>
    </source>
</evidence>
<dbReference type="Pfam" id="PF00545">
    <property type="entry name" value="Ribonuclease"/>
    <property type="match status" value="1"/>
</dbReference>
<feature type="signal peptide" evidence="3">
    <location>
        <begin position="1"/>
        <end position="23"/>
    </location>
</feature>
<name>A0A918BXF2_9DEIO</name>
<reference evidence="4" key="2">
    <citation type="submission" date="2020-09" db="EMBL/GenBank/DDBJ databases">
        <authorList>
            <person name="Sun Q."/>
            <person name="Ohkuma M."/>
        </authorList>
    </citation>
    <scope>NUCLEOTIDE SEQUENCE</scope>
    <source>
        <strain evidence="4">JCM 31311</strain>
    </source>
</reference>
<dbReference type="GO" id="GO:0003723">
    <property type="term" value="F:RNA binding"/>
    <property type="evidence" value="ECO:0007669"/>
    <property type="project" value="InterPro"/>
</dbReference>
<dbReference type="GO" id="GO:0004521">
    <property type="term" value="F:RNA endonuclease activity"/>
    <property type="evidence" value="ECO:0007669"/>
    <property type="project" value="InterPro"/>
</dbReference>
<dbReference type="Proteomes" id="UP000603865">
    <property type="component" value="Unassembled WGS sequence"/>
</dbReference>
<keyword evidence="1" id="KW-0540">Nuclease</keyword>
<dbReference type="EMBL" id="BMQL01000001">
    <property type="protein sequence ID" value="GGQ94927.1"/>
    <property type="molecule type" value="Genomic_DNA"/>
</dbReference>
<gene>
    <name evidence="4" type="ORF">GCM10008957_03990</name>
</gene>
<dbReference type="AlphaFoldDB" id="A0A918BXF2"/>
<evidence type="ECO:0000313" key="5">
    <source>
        <dbReference type="Proteomes" id="UP000603865"/>
    </source>
</evidence>
<proteinExistence type="predicted"/>
<dbReference type="CDD" id="cd00607">
    <property type="entry name" value="RNase_Sa"/>
    <property type="match status" value="1"/>
</dbReference>
<dbReference type="InterPro" id="IPR000026">
    <property type="entry name" value="N1-like"/>
</dbReference>
<keyword evidence="5" id="KW-1185">Reference proteome</keyword>
<feature type="chain" id="PRO_5038138426" evidence="3">
    <location>
        <begin position="24"/>
        <end position="144"/>
    </location>
</feature>
<dbReference type="SUPFAM" id="SSF53933">
    <property type="entry name" value="Microbial ribonucleases"/>
    <property type="match status" value="1"/>
</dbReference>